<name>A0A0C3H475_OIDMZ</name>
<dbReference type="InterPro" id="IPR003607">
    <property type="entry name" value="HD/PDEase_dom"/>
</dbReference>
<protein>
    <recommendedName>
        <fullName evidence="1">HD domain-containing protein</fullName>
    </recommendedName>
</protein>
<dbReference type="HOGENOM" id="CLU_079935_0_0_1"/>
<gene>
    <name evidence="2" type="ORF">OIDMADRAFT_18503</name>
</gene>
<evidence type="ECO:0000313" key="2">
    <source>
        <dbReference type="EMBL" id="KIN03001.1"/>
    </source>
</evidence>
<dbReference type="AlphaFoldDB" id="A0A0C3H475"/>
<dbReference type="NCBIfam" id="TIGR03401">
    <property type="entry name" value="cyanamide_fam"/>
    <property type="match status" value="1"/>
</dbReference>
<reference evidence="2 3" key="1">
    <citation type="submission" date="2014-04" db="EMBL/GenBank/DDBJ databases">
        <authorList>
            <consortium name="DOE Joint Genome Institute"/>
            <person name="Kuo A."/>
            <person name="Martino E."/>
            <person name="Perotto S."/>
            <person name="Kohler A."/>
            <person name="Nagy L.G."/>
            <person name="Floudas D."/>
            <person name="Copeland A."/>
            <person name="Barry K.W."/>
            <person name="Cichocki N."/>
            <person name="Veneault-Fourrey C."/>
            <person name="LaButti K."/>
            <person name="Lindquist E.A."/>
            <person name="Lipzen A."/>
            <person name="Lundell T."/>
            <person name="Morin E."/>
            <person name="Murat C."/>
            <person name="Sun H."/>
            <person name="Tunlid A."/>
            <person name="Henrissat B."/>
            <person name="Grigoriev I.V."/>
            <person name="Hibbett D.S."/>
            <person name="Martin F."/>
            <person name="Nordberg H.P."/>
            <person name="Cantor M.N."/>
            <person name="Hua S.X."/>
        </authorList>
    </citation>
    <scope>NUCLEOTIDE SEQUENCE [LARGE SCALE GENOMIC DNA]</scope>
    <source>
        <strain evidence="2 3">Zn</strain>
    </source>
</reference>
<proteinExistence type="predicted"/>
<evidence type="ECO:0000313" key="3">
    <source>
        <dbReference type="Proteomes" id="UP000054321"/>
    </source>
</evidence>
<feature type="domain" description="HD" evidence="1">
    <location>
        <begin position="62"/>
        <end position="173"/>
    </location>
</feature>
<dbReference type="InterPro" id="IPR017771">
    <property type="entry name" value="Cyanamide_hydratase_HD"/>
</dbReference>
<dbReference type="Gene3D" id="1.10.3210.10">
    <property type="entry name" value="Hypothetical protein af1432"/>
    <property type="match status" value="1"/>
</dbReference>
<dbReference type="PANTHER" id="PTHR35569">
    <property type="entry name" value="CYANAMIDE HYDRATASE DDI2-RELATED"/>
    <property type="match status" value="1"/>
</dbReference>
<dbReference type="STRING" id="913774.A0A0C3H475"/>
<keyword evidence="3" id="KW-1185">Reference proteome</keyword>
<dbReference type="InParanoid" id="A0A0C3H475"/>
<dbReference type="CDD" id="cd00077">
    <property type="entry name" value="HDc"/>
    <property type="match status" value="1"/>
</dbReference>
<organism evidence="2 3">
    <name type="scientific">Oidiodendron maius (strain Zn)</name>
    <dbReference type="NCBI Taxonomy" id="913774"/>
    <lineage>
        <taxon>Eukaryota</taxon>
        <taxon>Fungi</taxon>
        <taxon>Dikarya</taxon>
        <taxon>Ascomycota</taxon>
        <taxon>Pezizomycotina</taxon>
        <taxon>Leotiomycetes</taxon>
        <taxon>Leotiomycetes incertae sedis</taxon>
        <taxon>Myxotrichaceae</taxon>
        <taxon>Oidiodendron</taxon>
    </lineage>
</organism>
<dbReference type="PANTHER" id="PTHR35569:SF1">
    <property type="entry name" value="CYANAMIDE HYDRATASE DDI2-RELATED"/>
    <property type="match status" value="1"/>
</dbReference>
<evidence type="ECO:0000259" key="1">
    <source>
        <dbReference type="PROSITE" id="PS51831"/>
    </source>
</evidence>
<dbReference type="InterPro" id="IPR006674">
    <property type="entry name" value="HD_domain"/>
</dbReference>
<dbReference type="FunCoup" id="A0A0C3H475">
    <property type="interactions" value="26"/>
</dbReference>
<dbReference type="SUPFAM" id="SSF109604">
    <property type="entry name" value="HD-domain/PDEase-like"/>
    <property type="match status" value="1"/>
</dbReference>
<dbReference type="PROSITE" id="PS51831">
    <property type="entry name" value="HD"/>
    <property type="match status" value="1"/>
</dbReference>
<dbReference type="EMBL" id="KN832874">
    <property type="protein sequence ID" value="KIN03001.1"/>
    <property type="molecule type" value="Genomic_DNA"/>
</dbReference>
<accession>A0A0C3H475</accession>
<reference evidence="3" key="2">
    <citation type="submission" date="2015-01" db="EMBL/GenBank/DDBJ databases">
        <title>Evolutionary Origins and Diversification of the Mycorrhizal Mutualists.</title>
        <authorList>
            <consortium name="DOE Joint Genome Institute"/>
            <consortium name="Mycorrhizal Genomics Consortium"/>
            <person name="Kohler A."/>
            <person name="Kuo A."/>
            <person name="Nagy L.G."/>
            <person name="Floudas D."/>
            <person name="Copeland A."/>
            <person name="Barry K.W."/>
            <person name="Cichocki N."/>
            <person name="Veneault-Fourrey C."/>
            <person name="LaButti K."/>
            <person name="Lindquist E.A."/>
            <person name="Lipzen A."/>
            <person name="Lundell T."/>
            <person name="Morin E."/>
            <person name="Murat C."/>
            <person name="Riley R."/>
            <person name="Ohm R."/>
            <person name="Sun H."/>
            <person name="Tunlid A."/>
            <person name="Henrissat B."/>
            <person name="Grigoriev I.V."/>
            <person name="Hibbett D.S."/>
            <person name="Martin F."/>
        </authorList>
    </citation>
    <scope>NUCLEOTIDE SEQUENCE [LARGE SCALE GENOMIC DNA]</scope>
    <source>
        <strain evidence="3">Zn</strain>
    </source>
</reference>
<sequence length="242" mass="26803">MSNPAIEKYGWTAVPRKTSALLEQFNVSGNAPAVSVSSIPLPSSAVSRAVHEYAQRELPAETFNHSMRVFYYGIAILQHAFPDWASPSFIETYFLSSMLHDIGTTDKNIQATLLSFEFYGGMISLELLRALGAPKEQAENVAETVIRHQDLGDEGTVTRIEALIQLATIFDNMGGQPQLVNVATIESVTKAFPRKKWSSCFAATIRRENTLKPWAHTTVLGERAFPEGVEGNELMAPYDDRH</sequence>
<dbReference type="Proteomes" id="UP000054321">
    <property type="component" value="Unassembled WGS sequence"/>
</dbReference>
<dbReference type="OrthoDB" id="409121at2759"/>